<dbReference type="RefSeq" id="WP_271220546.1">
    <property type="nucleotide sequence ID" value="NZ_BAAAVD010000004.1"/>
</dbReference>
<reference evidence="1" key="1">
    <citation type="journal article" date="2014" name="Int. J. Syst. Evol. Microbiol.">
        <title>Complete genome sequence of Corynebacterium casei LMG S-19264T (=DSM 44701T), isolated from a smear-ripened cheese.</title>
        <authorList>
            <consortium name="US DOE Joint Genome Institute (JGI-PGF)"/>
            <person name="Walter F."/>
            <person name="Albersmeier A."/>
            <person name="Kalinowski J."/>
            <person name="Ruckert C."/>
        </authorList>
    </citation>
    <scope>NUCLEOTIDE SEQUENCE</scope>
    <source>
        <strain evidence="1">VKM Ac-2007</strain>
    </source>
</reference>
<reference evidence="1" key="2">
    <citation type="submission" date="2023-01" db="EMBL/GenBank/DDBJ databases">
        <authorList>
            <person name="Sun Q."/>
            <person name="Evtushenko L."/>
        </authorList>
    </citation>
    <scope>NUCLEOTIDE SEQUENCE</scope>
    <source>
        <strain evidence="1">VKM Ac-2007</strain>
    </source>
</reference>
<dbReference type="AlphaFoldDB" id="A0A9W6I766"/>
<accession>A0A9W6I766</accession>
<gene>
    <name evidence="1" type="ORF">GCM10017600_56080</name>
</gene>
<dbReference type="Proteomes" id="UP001143474">
    <property type="component" value="Unassembled WGS sequence"/>
</dbReference>
<proteinExistence type="predicted"/>
<sequence length="50" mass="5373">MPVEETAIRDLRNVPLALVGEGEVDAVLRRILLDSVGVDRVPVAAFNSSI</sequence>
<organism evidence="1 2">
    <name type="scientific">Streptosporangium carneum</name>
    <dbReference type="NCBI Taxonomy" id="47481"/>
    <lineage>
        <taxon>Bacteria</taxon>
        <taxon>Bacillati</taxon>
        <taxon>Actinomycetota</taxon>
        <taxon>Actinomycetes</taxon>
        <taxon>Streptosporangiales</taxon>
        <taxon>Streptosporangiaceae</taxon>
        <taxon>Streptosporangium</taxon>
    </lineage>
</organism>
<comment type="caution">
    <text evidence="1">The sequence shown here is derived from an EMBL/GenBank/DDBJ whole genome shotgun (WGS) entry which is preliminary data.</text>
</comment>
<evidence type="ECO:0000313" key="1">
    <source>
        <dbReference type="EMBL" id="GLK12199.1"/>
    </source>
</evidence>
<keyword evidence="2" id="KW-1185">Reference proteome</keyword>
<evidence type="ECO:0008006" key="3">
    <source>
        <dbReference type="Google" id="ProtNLM"/>
    </source>
</evidence>
<evidence type="ECO:0000313" key="2">
    <source>
        <dbReference type="Proteomes" id="UP001143474"/>
    </source>
</evidence>
<protein>
    <recommendedName>
        <fullName evidence="3">FXSXX-COOH protein</fullName>
    </recommendedName>
</protein>
<name>A0A9W6I766_9ACTN</name>
<dbReference type="EMBL" id="BSEV01000015">
    <property type="protein sequence ID" value="GLK12199.1"/>
    <property type="molecule type" value="Genomic_DNA"/>
</dbReference>